<evidence type="ECO:0000313" key="8">
    <source>
        <dbReference type="EMBL" id="TQL74666.1"/>
    </source>
</evidence>
<dbReference type="AlphaFoldDB" id="A0A543AQ49"/>
<comment type="similarity">
    <text evidence="6">Belongs to the endonuclease V family.</text>
</comment>
<dbReference type="PANTHER" id="PTHR28511:SF1">
    <property type="entry name" value="ENDONUCLEASE V"/>
    <property type="match status" value="1"/>
</dbReference>
<comment type="cofactor">
    <cofactor evidence="6">
        <name>Mg(2+)</name>
        <dbReference type="ChEBI" id="CHEBI:18420"/>
    </cofactor>
</comment>
<feature type="site" description="Interaction with target DNA" evidence="6">
    <location>
        <position position="74"/>
    </location>
</feature>
<dbReference type="GO" id="GO:0000287">
    <property type="term" value="F:magnesium ion binding"/>
    <property type="evidence" value="ECO:0007669"/>
    <property type="project" value="UniProtKB-UniRule"/>
</dbReference>
<keyword evidence="9" id="KW-1185">Reference proteome</keyword>
<organism evidence="8 9">
    <name type="scientific">Stackebrandtia endophytica</name>
    <dbReference type="NCBI Taxonomy" id="1496996"/>
    <lineage>
        <taxon>Bacteria</taxon>
        <taxon>Bacillati</taxon>
        <taxon>Actinomycetota</taxon>
        <taxon>Actinomycetes</taxon>
        <taxon>Glycomycetales</taxon>
        <taxon>Glycomycetaceae</taxon>
        <taxon>Stackebrandtia</taxon>
    </lineage>
</organism>
<comment type="caution">
    <text evidence="8">The sequence shown here is derived from an EMBL/GenBank/DDBJ whole genome shotgun (WGS) entry which is preliminary data.</text>
</comment>
<evidence type="ECO:0000256" key="3">
    <source>
        <dbReference type="ARBA" id="ARBA00022722"/>
    </source>
</evidence>
<dbReference type="HAMAP" id="MF_00801">
    <property type="entry name" value="Endonuclease_5"/>
    <property type="match status" value="1"/>
</dbReference>
<evidence type="ECO:0000256" key="2">
    <source>
        <dbReference type="ARBA" id="ARBA00022490"/>
    </source>
</evidence>
<feature type="binding site" evidence="6">
    <location>
        <position position="36"/>
    </location>
    <ligand>
        <name>Mg(2+)</name>
        <dbReference type="ChEBI" id="CHEBI:18420"/>
    </ligand>
</feature>
<dbReference type="InterPro" id="IPR007581">
    <property type="entry name" value="Endonuclease-V"/>
</dbReference>
<evidence type="ECO:0000313" key="9">
    <source>
        <dbReference type="Proteomes" id="UP000317043"/>
    </source>
</evidence>
<feature type="region of interest" description="Disordered" evidence="7">
    <location>
        <begin position="218"/>
        <end position="241"/>
    </location>
</feature>
<evidence type="ECO:0000256" key="7">
    <source>
        <dbReference type="SAM" id="MobiDB-lite"/>
    </source>
</evidence>
<comment type="subcellular location">
    <subcellularLocation>
        <location evidence="1 6">Cytoplasm</location>
    </subcellularLocation>
</comment>
<dbReference type="GO" id="GO:0006281">
    <property type="term" value="P:DNA repair"/>
    <property type="evidence" value="ECO:0007669"/>
    <property type="project" value="UniProtKB-UniRule"/>
</dbReference>
<dbReference type="InParanoid" id="A0A543AQ49"/>
<dbReference type="EMBL" id="VFOW01000001">
    <property type="protein sequence ID" value="TQL74666.1"/>
    <property type="molecule type" value="Genomic_DNA"/>
</dbReference>
<gene>
    <name evidence="6" type="primary">nfi</name>
    <name evidence="8" type="ORF">FB566_0152</name>
</gene>
<evidence type="ECO:0000256" key="5">
    <source>
        <dbReference type="ARBA" id="ARBA00022801"/>
    </source>
</evidence>
<proteinExistence type="inferred from homology"/>
<keyword evidence="6" id="KW-0234">DNA repair</keyword>
<dbReference type="RefSeq" id="WP_142033939.1">
    <property type="nucleotide sequence ID" value="NZ_JBHTGS010000002.1"/>
</dbReference>
<sequence length="241" mass="25909">MTDLSVDDAIRLQEAWRDRVRIPTERLDPDTATGVDIGYDSASDRLVAVAATIDLATLTVTEVAVAVGTADFPYVPGLLGFREVPMFEIVVGKLRDRPQLLVCDGHGLAHPRRFGSACHLGVATGIPAIGVAKNPPQYSVPDPADQRGSRTGVYDGTDHIGYSLRTRTSVKPVYVSVGHDIGLDEAVDIVLRLTPEYRLPETTRQADRLGRRLLAEMSGDSALSVPSERLASQPGAISEPT</sequence>
<dbReference type="Gene3D" id="3.30.2170.10">
    <property type="entry name" value="archaeoglobus fulgidus dsm 4304 superfamily"/>
    <property type="match status" value="1"/>
</dbReference>
<keyword evidence="6" id="KW-0460">Magnesium</keyword>
<evidence type="ECO:0000256" key="4">
    <source>
        <dbReference type="ARBA" id="ARBA00022759"/>
    </source>
</evidence>
<dbReference type="EC" id="3.1.21.7" evidence="6"/>
<protein>
    <recommendedName>
        <fullName evidence="6">Endonuclease V</fullName>
        <ecNumber evidence="6">3.1.21.7</ecNumber>
    </recommendedName>
    <alternativeName>
        <fullName evidence="6">Deoxyinosine 3'endonuclease</fullName>
    </alternativeName>
    <alternativeName>
        <fullName evidence="6">Deoxyribonuclease V</fullName>
        <shortName evidence="6">DNase V</shortName>
    </alternativeName>
</protein>
<keyword evidence="4 6" id="KW-0255">Endonuclease</keyword>
<evidence type="ECO:0000256" key="1">
    <source>
        <dbReference type="ARBA" id="ARBA00004496"/>
    </source>
</evidence>
<dbReference type="GO" id="GO:0005737">
    <property type="term" value="C:cytoplasm"/>
    <property type="evidence" value="ECO:0007669"/>
    <property type="project" value="UniProtKB-SubCell"/>
</dbReference>
<dbReference type="OrthoDB" id="9790916at2"/>
<dbReference type="Pfam" id="PF04493">
    <property type="entry name" value="Endonuclease_5"/>
    <property type="match status" value="1"/>
</dbReference>
<accession>A0A543AQ49</accession>
<name>A0A543AQ49_9ACTN</name>
<keyword evidence="3 6" id="KW-0540">Nuclease</keyword>
<comment type="catalytic activity">
    <reaction evidence="6">
        <text>Endonucleolytic cleavage at apurinic or apyrimidinic sites to products with a 5'-phosphate.</text>
        <dbReference type="EC" id="3.1.21.7"/>
    </reaction>
</comment>
<reference evidence="8 9" key="1">
    <citation type="submission" date="2019-06" db="EMBL/GenBank/DDBJ databases">
        <title>Sequencing the genomes of 1000 actinobacteria strains.</title>
        <authorList>
            <person name="Klenk H.-P."/>
        </authorList>
    </citation>
    <scope>NUCLEOTIDE SEQUENCE [LARGE SCALE GENOMIC DNA]</scope>
    <source>
        <strain evidence="8 9">DSM 45928</strain>
    </source>
</reference>
<dbReference type="Proteomes" id="UP000317043">
    <property type="component" value="Unassembled WGS sequence"/>
</dbReference>
<dbReference type="GO" id="GO:0043737">
    <property type="term" value="F:deoxyribonuclease V activity"/>
    <property type="evidence" value="ECO:0007669"/>
    <property type="project" value="UniProtKB-UniRule"/>
</dbReference>
<keyword evidence="6" id="KW-0479">Metal-binding</keyword>
<keyword evidence="2 6" id="KW-0963">Cytoplasm</keyword>
<keyword evidence="5 6" id="KW-0378">Hydrolase</keyword>
<comment type="function">
    <text evidence="6">DNA repair enzyme involved in the repair of deaminated bases. Selectively cleaves double-stranded DNA at the second phosphodiester bond 3' to a deoxyinosine leaving behind the intact lesion on the nicked DNA.</text>
</comment>
<feature type="binding site" evidence="6">
    <location>
        <position position="104"/>
    </location>
    <ligand>
        <name>Mg(2+)</name>
        <dbReference type="ChEBI" id="CHEBI:18420"/>
    </ligand>
</feature>
<evidence type="ECO:0000256" key="6">
    <source>
        <dbReference type="HAMAP-Rule" id="MF_00801"/>
    </source>
</evidence>
<keyword evidence="6" id="KW-0227">DNA damage</keyword>
<dbReference type="PANTHER" id="PTHR28511">
    <property type="entry name" value="ENDONUCLEASE V"/>
    <property type="match status" value="1"/>
</dbReference>
<dbReference type="GO" id="GO:0003727">
    <property type="term" value="F:single-stranded RNA binding"/>
    <property type="evidence" value="ECO:0007669"/>
    <property type="project" value="TreeGrafter"/>
</dbReference>
<dbReference type="GO" id="GO:0016891">
    <property type="term" value="F:RNA endonuclease activity producing 5'-phosphomonoesters, hydrolytic mechanism"/>
    <property type="evidence" value="ECO:0007669"/>
    <property type="project" value="TreeGrafter"/>
</dbReference>
<dbReference type="CDD" id="cd06559">
    <property type="entry name" value="Endonuclease_V"/>
    <property type="match status" value="1"/>
</dbReference>